<dbReference type="Proteomes" id="UP000050640">
    <property type="component" value="Unplaced"/>
</dbReference>
<feature type="zinc finger region" description="C3H1-type" evidence="5">
    <location>
        <begin position="1"/>
        <end position="15"/>
    </location>
</feature>
<sequence>MCNRGSRCKFYHPPSIVRQRASQQTPEGIEYRFCIDYQNRGCHRDNCRYIHAHREDVDRYKLTGEVTLNLAREIAAVYTCETINGIPFCKEYQTGSCSRGGQRCRYWHIKVEEERERRRRVSHGVPASMLLPLARGSSLALCTFPGGRRPHSYAAADIYGAYSKRMRYDLNDDYMRDLERRNAELSKEVEGLKRELARERERYSDLYALFRQRTTITTMQQANAIPATAAYYQTASSTGWTDTQWTH</sequence>
<evidence type="ECO:0000256" key="2">
    <source>
        <dbReference type="ARBA" id="ARBA00022737"/>
    </source>
</evidence>
<dbReference type="PANTHER" id="PTHR12675:SF6">
    <property type="entry name" value="ZINC FINGER CCCH DOMAIN-CONTAINING PROTEIN 10"/>
    <property type="match status" value="1"/>
</dbReference>
<dbReference type="GO" id="GO:0043484">
    <property type="term" value="P:regulation of RNA splicing"/>
    <property type="evidence" value="ECO:0007669"/>
    <property type="project" value="TreeGrafter"/>
</dbReference>
<name>A0A0R3RLC9_9BILA</name>
<feature type="zinc finger region" description="C3H1-type" evidence="5">
    <location>
        <begin position="83"/>
        <end position="111"/>
    </location>
</feature>
<evidence type="ECO:0000256" key="4">
    <source>
        <dbReference type="ARBA" id="ARBA00022833"/>
    </source>
</evidence>
<keyword evidence="3 5" id="KW-0863">Zinc-finger</keyword>
<evidence type="ECO:0000256" key="3">
    <source>
        <dbReference type="ARBA" id="ARBA00022771"/>
    </source>
</evidence>
<reference evidence="9" key="1">
    <citation type="submission" date="2017-02" db="UniProtKB">
        <authorList>
            <consortium name="WormBaseParasite"/>
        </authorList>
    </citation>
    <scope>IDENTIFICATION</scope>
</reference>
<dbReference type="GO" id="GO:0003723">
    <property type="term" value="F:RNA binding"/>
    <property type="evidence" value="ECO:0007669"/>
    <property type="project" value="TreeGrafter"/>
</dbReference>
<keyword evidence="4 5" id="KW-0862">Zinc</keyword>
<dbReference type="AlphaFoldDB" id="A0A0R3RLC9"/>
<protein>
    <submittedName>
        <fullName evidence="9">Zinc finger CCCH domain-containing protein 10</fullName>
    </submittedName>
</protein>
<keyword evidence="8" id="KW-1185">Reference proteome</keyword>
<organism evidence="8 9">
    <name type="scientific">Elaeophora elaphi</name>
    <dbReference type="NCBI Taxonomy" id="1147741"/>
    <lineage>
        <taxon>Eukaryota</taxon>
        <taxon>Metazoa</taxon>
        <taxon>Ecdysozoa</taxon>
        <taxon>Nematoda</taxon>
        <taxon>Chromadorea</taxon>
        <taxon>Rhabditida</taxon>
        <taxon>Spirurina</taxon>
        <taxon>Spiruromorpha</taxon>
        <taxon>Filarioidea</taxon>
        <taxon>Onchocercidae</taxon>
        <taxon>Elaeophora</taxon>
    </lineage>
</organism>
<dbReference type="GO" id="GO:0008270">
    <property type="term" value="F:zinc ion binding"/>
    <property type="evidence" value="ECO:0007669"/>
    <property type="project" value="UniProtKB-KW"/>
</dbReference>
<keyword evidence="2" id="KW-0677">Repeat</keyword>
<evidence type="ECO:0000259" key="7">
    <source>
        <dbReference type="PROSITE" id="PS50103"/>
    </source>
</evidence>
<dbReference type="PROSITE" id="PS50103">
    <property type="entry name" value="ZF_C3H1"/>
    <property type="match status" value="2"/>
</dbReference>
<dbReference type="InterPro" id="IPR000571">
    <property type="entry name" value="Znf_CCCH"/>
</dbReference>
<evidence type="ECO:0000256" key="6">
    <source>
        <dbReference type="SAM" id="Coils"/>
    </source>
</evidence>
<keyword evidence="1 5" id="KW-0479">Metal-binding</keyword>
<feature type="domain" description="C3H1-type" evidence="7">
    <location>
        <begin position="1"/>
        <end position="15"/>
    </location>
</feature>
<feature type="domain" description="C3H1-type" evidence="7">
    <location>
        <begin position="83"/>
        <end position="111"/>
    </location>
</feature>
<evidence type="ECO:0000256" key="1">
    <source>
        <dbReference type="ARBA" id="ARBA00022723"/>
    </source>
</evidence>
<evidence type="ECO:0000256" key="5">
    <source>
        <dbReference type="PROSITE-ProRule" id="PRU00723"/>
    </source>
</evidence>
<dbReference type="PANTHER" id="PTHR12675">
    <property type="entry name" value="MUSCLEBLIND-LIKE PROTEIN"/>
    <property type="match status" value="1"/>
</dbReference>
<dbReference type="WBParaSite" id="EEL_0000228801-mRNA-1">
    <property type="protein sequence ID" value="EEL_0000228801-mRNA-1"/>
    <property type="gene ID" value="EEL_0000228801"/>
</dbReference>
<dbReference type="SMART" id="SM00356">
    <property type="entry name" value="ZnF_C3H1"/>
    <property type="match status" value="2"/>
</dbReference>
<accession>A0A0R3RLC9</accession>
<feature type="coiled-coil region" evidence="6">
    <location>
        <begin position="175"/>
        <end position="209"/>
    </location>
</feature>
<keyword evidence="6" id="KW-0175">Coiled coil</keyword>
<evidence type="ECO:0000313" key="8">
    <source>
        <dbReference type="Proteomes" id="UP000050640"/>
    </source>
</evidence>
<proteinExistence type="predicted"/>
<dbReference type="Gene3D" id="3.30.1370.210">
    <property type="match status" value="2"/>
</dbReference>
<evidence type="ECO:0000313" key="9">
    <source>
        <dbReference type="WBParaSite" id="EEL_0000228801-mRNA-1"/>
    </source>
</evidence>